<dbReference type="WBParaSite" id="JU765_v2.g6733.t1">
    <property type="protein sequence ID" value="JU765_v2.g6733.t1"/>
    <property type="gene ID" value="JU765_v2.g6733"/>
</dbReference>
<organism evidence="1 2">
    <name type="scientific">Panagrolaimus sp. JU765</name>
    <dbReference type="NCBI Taxonomy" id="591449"/>
    <lineage>
        <taxon>Eukaryota</taxon>
        <taxon>Metazoa</taxon>
        <taxon>Ecdysozoa</taxon>
        <taxon>Nematoda</taxon>
        <taxon>Chromadorea</taxon>
        <taxon>Rhabditida</taxon>
        <taxon>Tylenchina</taxon>
        <taxon>Panagrolaimomorpha</taxon>
        <taxon>Panagrolaimoidea</taxon>
        <taxon>Panagrolaimidae</taxon>
        <taxon>Panagrolaimus</taxon>
    </lineage>
</organism>
<proteinExistence type="predicted"/>
<name>A0AC34RGM5_9BILA</name>
<sequence>MSILIGIFVSGKSLEVSIYEQTTGGFWQMDEYDDKLDQIILQWKLFFEEELIKIYVVGNEISNIDFILIDDPLVHLLKMSDIDFTCYLQIKLTPETKIAWFEDNNSITLYEYANTRNGFLEYKLVKCFEARLDLENHVQLMLQFFECDLNQLHFFNLDYSRLEMIKKENNDFSSYTLFRRLSNSQSAIIYGRYLLNDNVQSLIKLPENFLLDDIEQNTLNFKVNKVIPSHWAIQTYQSQTRLMGIDLGASRTVVCVSRNGRAELVKIDREYSMPSVISFVENEPIIGNVAKRHLAKNSGLVLFDLKYLRNAKRRLDGHWVPDEYWWPFGHCIEAKKSSFVFQSKGVFKRYSTVEIYQILLQKLKQEASEYQSDLNEGKDVNQAVITVPDFDNKLMLGNIYAAAELLGLKILDVITETEADLLYFLSKEEFSRGETVAVVDIGGGTGFIEKFSFEEGFHEKRNLSLSGRMINEYLELAVEDLLDIYDKSKVFRQLPAFNFEQKIEIEKMKEEFSFEEK</sequence>
<reference evidence="2" key="1">
    <citation type="submission" date="2022-11" db="UniProtKB">
        <authorList>
            <consortium name="WormBaseParasite"/>
        </authorList>
    </citation>
    <scope>IDENTIFICATION</scope>
</reference>
<evidence type="ECO:0000313" key="2">
    <source>
        <dbReference type="WBParaSite" id="JU765_v2.g6733.t1"/>
    </source>
</evidence>
<protein>
    <submittedName>
        <fullName evidence="2">Uncharacterized protein</fullName>
    </submittedName>
</protein>
<evidence type="ECO:0000313" key="1">
    <source>
        <dbReference type="Proteomes" id="UP000887576"/>
    </source>
</evidence>
<dbReference type="Proteomes" id="UP000887576">
    <property type="component" value="Unplaced"/>
</dbReference>
<accession>A0AC34RGM5</accession>